<dbReference type="Proteomes" id="UP000317691">
    <property type="component" value="Unassembled WGS sequence"/>
</dbReference>
<dbReference type="Pfam" id="PF02895">
    <property type="entry name" value="H-kinase_dim"/>
    <property type="match status" value="1"/>
</dbReference>
<keyword evidence="3 6" id="KW-0597">Phosphoprotein</keyword>
<dbReference type="CDD" id="cd16916">
    <property type="entry name" value="HATPase_CheA-like"/>
    <property type="match status" value="1"/>
</dbReference>
<evidence type="ECO:0000256" key="6">
    <source>
        <dbReference type="PROSITE-ProRule" id="PRU00110"/>
    </source>
</evidence>
<dbReference type="Pfam" id="PF01627">
    <property type="entry name" value="Hpt"/>
    <property type="match status" value="1"/>
</dbReference>
<dbReference type="CDD" id="cd00088">
    <property type="entry name" value="HPT"/>
    <property type="match status" value="1"/>
</dbReference>
<dbReference type="Gene3D" id="1.20.120.160">
    <property type="entry name" value="HPT domain"/>
    <property type="match status" value="1"/>
</dbReference>
<dbReference type="AlphaFoldDB" id="A0A538TU09"/>
<dbReference type="CDD" id="cd00731">
    <property type="entry name" value="CheA_reg"/>
    <property type="match status" value="1"/>
</dbReference>
<sequence length="778" mass="83185">MDESIVNEFIVESHESLNQIEGDLVALERDPSDRKKVAGVFRAVHTIKGTCGFFGFTKLESVAHAGEDLLSQLRSGDIAVDAEIAGVLLTLVDALREILTCIERTRNEGKRDYSALIAHLRRLQRAEKAPETPAAAPDGPNRAQPAGPAPPPGTIGGGLLDSFVESGRLDADAVMLAAQQQRLGDPRRIGEILVDHGALKPQDILEALIARGETPSTIRDGNIRVDVHVLDLLMNLVGELVLARNQMVQYVASKDYGTLPATTQRLNVITTELQEGIMRTRMQPIANLCNKLPRLVRDLAAACGREVRLEMDGIDTELDRTVIEAIRDPLTHLVRNAIDHGIEAPEERAARGKPVEGILAVRAFHEGGKVILEVSDDGGGLDVERIRERALHAGLVPPDRVPSMTDRDWVNVIFTPGFSTADRVTSVSGRGVGMDVVRTNVERIGGTIDVESTPGAGTTMKICIPLTLAIIPALLVSAGGERYAIPQVNLLEVVRAHIEDIASVYDAQVYRYREILLPLVFLRDTLEIGGSIDDEDTKSALHIAILSAEGVTFGLVVDEILSSQEIVVKPLADSLKQAAAFSGATILGDGRVALILDVPGLARHSGVAASTIGSHTPATRAPIEPLRDPAQTLVLFRIRDNWRVAIPLSGVARLEELAPSSIERVGAQGVVQYRGGLMPLLPLLGLLEPGAPDPARAETPLQVVVHESGNARVGLVVDEILELVEDEVAVNEVRGRPGVIGSSVIRGRATDLLDVRALLAHAGVPGFAAAAPEGGARP</sequence>
<evidence type="ECO:0000313" key="12">
    <source>
        <dbReference type="Proteomes" id="UP000317691"/>
    </source>
</evidence>
<dbReference type="Gene3D" id="2.40.50.180">
    <property type="entry name" value="CheA-289, Domain 4"/>
    <property type="match status" value="1"/>
</dbReference>
<evidence type="ECO:0000259" key="9">
    <source>
        <dbReference type="PROSITE" id="PS50851"/>
    </source>
</evidence>
<dbReference type="InterPro" id="IPR008207">
    <property type="entry name" value="Sig_transdc_His_kin_Hpt_dom"/>
</dbReference>
<feature type="compositionally biased region" description="Low complexity" evidence="7">
    <location>
        <begin position="131"/>
        <end position="146"/>
    </location>
</feature>
<dbReference type="SUPFAM" id="SSF47384">
    <property type="entry name" value="Homodimeric domain of signal transducing histidine kinase"/>
    <property type="match status" value="1"/>
</dbReference>
<reference evidence="11 12" key="1">
    <citation type="journal article" date="2019" name="Nat. Microbiol.">
        <title>Mediterranean grassland soil C-N compound turnover is dependent on rainfall and depth, and is mediated by genomically divergent microorganisms.</title>
        <authorList>
            <person name="Diamond S."/>
            <person name="Andeer P.F."/>
            <person name="Li Z."/>
            <person name="Crits-Christoph A."/>
            <person name="Burstein D."/>
            <person name="Anantharaman K."/>
            <person name="Lane K.R."/>
            <person name="Thomas B.C."/>
            <person name="Pan C."/>
            <person name="Northen T.R."/>
            <person name="Banfield J.F."/>
        </authorList>
    </citation>
    <scope>NUCLEOTIDE SEQUENCE [LARGE SCALE GENOMIC DNA]</scope>
    <source>
        <strain evidence="11">WS_9</strain>
    </source>
</reference>
<accession>A0A538TU09</accession>
<evidence type="ECO:0000256" key="3">
    <source>
        <dbReference type="ARBA" id="ARBA00022553"/>
    </source>
</evidence>
<feature type="domain" description="HPt" evidence="10">
    <location>
        <begin position="1"/>
        <end position="102"/>
    </location>
</feature>
<dbReference type="InterPro" id="IPR002545">
    <property type="entry name" value="CheW-lke_dom"/>
</dbReference>
<protein>
    <recommendedName>
        <fullName evidence="2">histidine kinase</fullName>
        <ecNumber evidence="2">2.7.13.3</ecNumber>
    </recommendedName>
</protein>
<keyword evidence="4" id="KW-0808">Transferase</keyword>
<dbReference type="PROSITE" id="PS50109">
    <property type="entry name" value="HIS_KIN"/>
    <property type="match status" value="1"/>
</dbReference>
<dbReference type="InterPro" id="IPR036097">
    <property type="entry name" value="HisK_dim/P_sf"/>
</dbReference>
<dbReference type="Gene3D" id="3.30.565.10">
    <property type="entry name" value="Histidine kinase-like ATPase, C-terminal domain"/>
    <property type="match status" value="1"/>
</dbReference>
<dbReference type="PANTHER" id="PTHR43395:SF1">
    <property type="entry name" value="CHEMOTAXIS PROTEIN CHEA"/>
    <property type="match status" value="1"/>
</dbReference>
<dbReference type="PANTHER" id="PTHR43395">
    <property type="entry name" value="SENSOR HISTIDINE KINASE CHEA"/>
    <property type="match status" value="1"/>
</dbReference>
<keyword evidence="5" id="KW-0418">Kinase</keyword>
<feature type="domain" description="CheW-like" evidence="9">
    <location>
        <begin position="630"/>
        <end position="764"/>
    </location>
</feature>
<evidence type="ECO:0000256" key="1">
    <source>
        <dbReference type="ARBA" id="ARBA00000085"/>
    </source>
</evidence>
<feature type="modified residue" description="Phosphohistidine" evidence="6">
    <location>
        <position position="45"/>
    </location>
</feature>
<dbReference type="SMART" id="SM00260">
    <property type="entry name" value="CheW"/>
    <property type="match status" value="2"/>
</dbReference>
<dbReference type="PROSITE" id="PS50851">
    <property type="entry name" value="CHEW"/>
    <property type="match status" value="2"/>
</dbReference>
<evidence type="ECO:0000259" key="10">
    <source>
        <dbReference type="PROSITE" id="PS50894"/>
    </source>
</evidence>
<dbReference type="InterPro" id="IPR036890">
    <property type="entry name" value="HATPase_C_sf"/>
</dbReference>
<dbReference type="FunFam" id="3.30.565.10:FF:000016">
    <property type="entry name" value="Chemotaxis protein CheA, putative"/>
    <property type="match status" value="1"/>
</dbReference>
<dbReference type="SUPFAM" id="SSF55874">
    <property type="entry name" value="ATPase domain of HSP90 chaperone/DNA topoisomerase II/histidine kinase"/>
    <property type="match status" value="1"/>
</dbReference>
<dbReference type="Pfam" id="PF01584">
    <property type="entry name" value="CheW"/>
    <property type="match status" value="2"/>
</dbReference>
<dbReference type="SMART" id="SM00387">
    <property type="entry name" value="HATPase_c"/>
    <property type="match status" value="1"/>
</dbReference>
<dbReference type="PRINTS" id="PR00344">
    <property type="entry name" value="BCTRLSENSOR"/>
</dbReference>
<dbReference type="InterPro" id="IPR036641">
    <property type="entry name" value="HPT_dom_sf"/>
</dbReference>
<comment type="caution">
    <text evidence="11">The sequence shown here is derived from an EMBL/GenBank/DDBJ whole genome shotgun (WGS) entry which is preliminary data.</text>
</comment>
<dbReference type="SMART" id="SM00073">
    <property type="entry name" value="HPT"/>
    <property type="match status" value="1"/>
</dbReference>
<gene>
    <name evidence="11" type="ORF">E6K79_00830</name>
</gene>
<dbReference type="Gene3D" id="2.30.30.40">
    <property type="entry name" value="SH3 Domains"/>
    <property type="match status" value="1"/>
</dbReference>
<name>A0A538TU09_UNCEI</name>
<evidence type="ECO:0000256" key="4">
    <source>
        <dbReference type="ARBA" id="ARBA00022679"/>
    </source>
</evidence>
<dbReference type="GO" id="GO:0005737">
    <property type="term" value="C:cytoplasm"/>
    <property type="evidence" value="ECO:0007669"/>
    <property type="project" value="InterPro"/>
</dbReference>
<dbReference type="SUPFAM" id="SSF47226">
    <property type="entry name" value="Histidine-containing phosphotransfer domain, HPT domain"/>
    <property type="match status" value="1"/>
</dbReference>
<dbReference type="EC" id="2.7.13.3" evidence="2"/>
<dbReference type="Pfam" id="PF02518">
    <property type="entry name" value="HATPase_c"/>
    <property type="match status" value="1"/>
</dbReference>
<dbReference type="SUPFAM" id="SSF50341">
    <property type="entry name" value="CheW-like"/>
    <property type="match status" value="2"/>
</dbReference>
<evidence type="ECO:0000259" key="8">
    <source>
        <dbReference type="PROSITE" id="PS50109"/>
    </source>
</evidence>
<proteinExistence type="predicted"/>
<dbReference type="GO" id="GO:0006935">
    <property type="term" value="P:chemotaxis"/>
    <property type="evidence" value="ECO:0007669"/>
    <property type="project" value="InterPro"/>
</dbReference>
<feature type="region of interest" description="Disordered" evidence="7">
    <location>
        <begin position="126"/>
        <end position="157"/>
    </location>
</feature>
<dbReference type="InterPro" id="IPR037006">
    <property type="entry name" value="CheA-like_homodim_sf"/>
</dbReference>
<evidence type="ECO:0000256" key="7">
    <source>
        <dbReference type="SAM" id="MobiDB-lite"/>
    </source>
</evidence>
<dbReference type="InterPro" id="IPR003594">
    <property type="entry name" value="HATPase_dom"/>
</dbReference>
<dbReference type="InterPro" id="IPR004105">
    <property type="entry name" value="CheA-like_dim"/>
</dbReference>
<dbReference type="SMART" id="SM01231">
    <property type="entry name" value="H-kinase_dim"/>
    <property type="match status" value="1"/>
</dbReference>
<dbReference type="InterPro" id="IPR051315">
    <property type="entry name" value="Bact_Chemotaxis_CheA"/>
</dbReference>
<dbReference type="PROSITE" id="PS50894">
    <property type="entry name" value="HPT"/>
    <property type="match status" value="1"/>
</dbReference>
<comment type="catalytic activity">
    <reaction evidence="1">
        <text>ATP + protein L-histidine = ADP + protein N-phospho-L-histidine.</text>
        <dbReference type="EC" id="2.7.13.3"/>
    </reaction>
</comment>
<evidence type="ECO:0000256" key="5">
    <source>
        <dbReference type="ARBA" id="ARBA00022777"/>
    </source>
</evidence>
<dbReference type="InterPro" id="IPR036061">
    <property type="entry name" value="CheW-like_dom_sf"/>
</dbReference>
<dbReference type="InterPro" id="IPR005467">
    <property type="entry name" value="His_kinase_dom"/>
</dbReference>
<feature type="domain" description="Histidine kinase" evidence="8">
    <location>
        <begin position="263"/>
        <end position="468"/>
    </location>
</feature>
<evidence type="ECO:0000256" key="2">
    <source>
        <dbReference type="ARBA" id="ARBA00012438"/>
    </source>
</evidence>
<dbReference type="Gene3D" id="1.10.287.560">
    <property type="entry name" value="Histidine kinase CheA-like, homodimeric domain"/>
    <property type="match status" value="1"/>
</dbReference>
<dbReference type="InterPro" id="IPR004358">
    <property type="entry name" value="Sig_transdc_His_kin-like_C"/>
</dbReference>
<dbReference type="EMBL" id="VBOZ01000004">
    <property type="protein sequence ID" value="TMQ67104.1"/>
    <property type="molecule type" value="Genomic_DNA"/>
</dbReference>
<dbReference type="GO" id="GO:0000155">
    <property type="term" value="F:phosphorelay sensor kinase activity"/>
    <property type="evidence" value="ECO:0007669"/>
    <property type="project" value="InterPro"/>
</dbReference>
<evidence type="ECO:0000313" key="11">
    <source>
        <dbReference type="EMBL" id="TMQ67104.1"/>
    </source>
</evidence>
<organism evidence="11 12">
    <name type="scientific">Eiseniibacteriota bacterium</name>
    <dbReference type="NCBI Taxonomy" id="2212470"/>
    <lineage>
        <taxon>Bacteria</taxon>
        <taxon>Candidatus Eiseniibacteriota</taxon>
    </lineage>
</organism>
<feature type="domain" description="CheW-like" evidence="9">
    <location>
        <begin position="470"/>
        <end position="607"/>
    </location>
</feature>